<evidence type="ECO:0000313" key="3">
    <source>
        <dbReference type="EMBL" id="GAA4793484.1"/>
    </source>
</evidence>
<reference evidence="4" key="1">
    <citation type="journal article" date="2019" name="Int. J. Syst. Evol. Microbiol.">
        <title>The Global Catalogue of Microorganisms (GCM) 10K type strain sequencing project: providing services to taxonomists for standard genome sequencing and annotation.</title>
        <authorList>
            <consortium name="The Broad Institute Genomics Platform"/>
            <consortium name="The Broad Institute Genome Sequencing Center for Infectious Disease"/>
            <person name="Wu L."/>
            <person name="Ma J."/>
        </authorList>
    </citation>
    <scope>NUCLEOTIDE SEQUENCE [LARGE SCALE GENOMIC DNA]</scope>
    <source>
        <strain evidence="4">JCM 18324</strain>
    </source>
</reference>
<evidence type="ECO:0000256" key="2">
    <source>
        <dbReference type="SAM" id="Phobius"/>
    </source>
</evidence>
<name>A0ABP9BEP3_9ACTN</name>
<keyword evidence="2" id="KW-0812">Transmembrane</keyword>
<evidence type="ECO:0000256" key="1">
    <source>
        <dbReference type="SAM" id="MobiDB-lite"/>
    </source>
</evidence>
<keyword evidence="2" id="KW-0472">Membrane</keyword>
<gene>
    <name evidence="3" type="ORF">GCM10023329_52250</name>
</gene>
<feature type="transmembrane region" description="Helical" evidence="2">
    <location>
        <begin position="59"/>
        <end position="79"/>
    </location>
</feature>
<evidence type="ECO:0000313" key="4">
    <source>
        <dbReference type="Proteomes" id="UP001501147"/>
    </source>
</evidence>
<comment type="caution">
    <text evidence="3">The sequence shown here is derived from an EMBL/GenBank/DDBJ whole genome shotgun (WGS) entry which is preliminary data.</text>
</comment>
<organism evidence="3 4">
    <name type="scientific">Streptomyces sanyensis</name>
    <dbReference type="NCBI Taxonomy" id="568869"/>
    <lineage>
        <taxon>Bacteria</taxon>
        <taxon>Bacillati</taxon>
        <taxon>Actinomycetota</taxon>
        <taxon>Actinomycetes</taxon>
        <taxon>Kitasatosporales</taxon>
        <taxon>Streptomycetaceae</taxon>
        <taxon>Streptomyces</taxon>
    </lineage>
</organism>
<keyword evidence="2" id="KW-1133">Transmembrane helix</keyword>
<dbReference type="Proteomes" id="UP001501147">
    <property type="component" value="Unassembled WGS sequence"/>
</dbReference>
<feature type="region of interest" description="Disordered" evidence="1">
    <location>
        <begin position="118"/>
        <end position="176"/>
    </location>
</feature>
<feature type="transmembrane region" description="Helical" evidence="2">
    <location>
        <begin position="91"/>
        <end position="112"/>
    </location>
</feature>
<proteinExistence type="predicted"/>
<evidence type="ECO:0008006" key="5">
    <source>
        <dbReference type="Google" id="ProtNLM"/>
    </source>
</evidence>
<keyword evidence="4" id="KW-1185">Reference proteome</keyword>
<protein>
    <recommendedName>
        <fullName evidence="5">Integral membrane protein</fullName>
    </recommendedName>
</protein>
<accession>A0ABP9BEP3</accession>
<sequence>MRNDGVGPVRGTGSFVLAVVESAVTSVLSMCWLLLALAISLESYGLDSGAPGRPHGHATLAWSACGLPASLGVTWLLGASRRAAVRRVADGVVAARLLAVLVVTALLTVDLLDGCPPPVRGARRGRRVPASPPGTHGGGAMVPSSPCRRPPGARVPERVPEPSGPSSWGARALRRP</sequence>
<dbReference type="EMBL" id="BAABJV010000021">
    <property type="protein sequence ID" value="GAA4793484.1"/>
    <property type="molecule type" value="Genomic_DNA"/>
</dbReference>
<feature type="transmembrane region" description="Helical" evidence="2">
    <location>
        <begin position="12"/>
        <end position="39"/>
    </location>
</feature>